<dbReference type="InParanoid" id="A0A1E1LBT3"/>
<protein>
    <submittedName>
        <fullName evidence="2">Uncharacterized protein</fullName>
    </submittedName>
</protein>
<proteinExistence type="predicted"/>
<organism evidence="2 3">
    <name type="scientific">Rhynchosporium graminicola</name>
    <dbReference type="NCBI Taxonomy" id="2792576"/>
    <lineage>
        <taxon>Eukaryota</taxon>
        <taxon>Fungi</taxon>
        <taxon>Dikarya</taxon>
        <taxon>Ascomycota</taxon>
        <taxon>Pezizomycotina</taxon>
        <taxon>Leotiomycetes</taxon>
        <taxon>Helotiales</taxon>
        <taxon>Ploettnerulaceae</taxon>
        <taxon>Rhynchosporium</taxon>
    </lineage>
</organism>
<evidence type="ECO:0000313" key="2">
    <source>
        <dbReference type="EMBL" id="CZT07985.1"/>
    </source>
</evidence>
<name>A0A1E1LBT3_9HELO</name>
<feature type="region of interest" description="Disordered" evidence="1">
    <location>
        <begin position="97"/>
        <end position="150"/>
    </location>
</feature>
<feature type="region of interest" description="Disordered" evidence="1">
    <location>
        <begin position="1"/>
        <end position="27"/>
    </location>
</feature>
<dbReference type="Proteomes" id="UP000178129">
    <property type="component" value="Unassembled WGS sequence"/>
</dbReference>
<feature type="compositionally biased region" description="Pro residues" evidence="1">
    <location>
        <begin position="97"/>
        <end position="116"/>
    </location>
</feature>
<feature type="compositionally biased region" description="Basic residues" evidence="1">
    <location>
        <begin position="126"/>
        <end position="137"/>
    </location>
</feature>
<dbReference type="EMBL" id="FJUW01000045">
    <property type="protein sequence ID" value="CZT07985.1"/>
    <property type="molecule type" value="Genomic_DNA"/>
</dbReference>
<dbReference type="AlphaFoldDB" id="A0A1E1LBT3"/>
<evidence type="ECO:0000313" key="3">
    <source>
        <dbReference type="Proteomes" id="UP000178129"/>
    </source>
</evidence>
<reference evidence="3" key="1">
    <citation type="submission" date="2016-03" db="EMBL/GenBank/DDBJ databases">
        <authorList>
            <person name="Ploux O."/>
        </authorList>
    </citation>
    <scope>NUCLEOTIDE SEQUENCE [LARGE SCALE GENOMIC DNA]</scope>
    <source>
        <strain evidence="3">UK7</strain>
    </source>
</reference>
<feature type="region of interest" description="Disordered" evidence="1">
    <location>
        <begin position="235"/>
        <end position="271"/>
    </location>
</feature>
<evidence type="ECO:0000256" key="1">
    <source>
        <dbReference type="SAM" id="MobiDB-lite"/>
    </source>
</evidence>
<sequence length="271" mass="30214">MQLDLAIRPGPKSHPLRDPDNTQASHHALPASAMTAAEQVAFGRALEEYYHKFENWETECYEISKRYEWDVHMYSHEYIGYCEEIASAIESEGPLPYFPEEPAYPPKPEIPVPPSKAPRTLINTEKKKKKKKKKKNRSDRIVSDKSAEGHRQRLAKLVAETVAIDPIRITNDGISKEKPAKHSTSNARRAIAVERALRSLEVKVISNSTASLRTGGGLEKHLSMRPKFKATKKRLLGVGETSESYTASTDLGMEDGSGGLSKLHLGENKLA</sequence>
<accession>A0A1E1LBT3</accession>
<comment type="caution">
    <text evidence="2">The sequence shown here is derived from an EMBL/GenBank/DDBJ whole genome shotgun (WGS) entry which is preliminary data.</text>
</comment>
<gene>
    <name evidence="2" type="ORF">RCO7_09622</name>
</gene>
<feature type="compositionally biased region" description="Basic and acidic residues" evidence="1">
    <location>
        <begin position="138"/>
        <end position="150"/>
    </location>
</feature>
<keyword evidence="3" id="KW-1185">Reference proteome</keyword>